<keyword evidence="1" id="KW-0805">Transcription regulation</keyword>
<dbReference type="InterPro" id="IPR011008">
    <property type="entry name" value="Dimeric_a/b-barrel"/>
</dbReference>
<evidence type="ECO:0000256" key="1">
    <source>
        <dbReference type="ARBA" id="ARBA00023015"/>
    </source>
</evidence>
<keyword evidence="2" id="KW-0238">DNA-binding</keyword>
<dbReference type="InterPro" id="IPR036390">
    <property type="entry name" value="WH_DNA-bd_sf"/>
</dbReference>
<dbReference type="InterPro" id="IPR000485">
    <property type="entry name" value="AsnC-type_HTH_dom"/>
</dbReference>
<accession>A0A7D5KQS3</accession>
<gene>
    <name evidence="5" type="ORF">HYG82_07140</name>
</gene>
<dbReference type="GO" id="GO:0043565">
    <property type="term" value="F:sequence-specific DNA binding"/>
    <property type="evidence" value="ECO:0007669"/>
    <property type="project" value="InterPro"/>
</dbReference>
<dbReference type="GeneID" id="56033053"/>
<dbReference type="InterPro" id="IPR019887">
    <property type="entry name" value="Tscrpt_reg_AsnC/Lrp_C"/>
</dbReference>
<protein>
    <submittedName>
        <fullName evidence="5">Lrp/AsnC family transcriptional regulator</fullName>
    </submittedName>
</protein>
<dbReference type="InterPro" id="IPR036388">
    <property type="entry name" value="WH-like_DNA-bd_sf"/>
</dbReference>
<dbReference type="SUPFAM" id="SSF54909">
    <property type="entry name" value="Dimeric alpha+beta barrel"/>
    <property type="match status" value="1"/>
</dbReference>
<evidence type="ECO:0000259" key="4">
    <source>
        <dbReference type="PROSITE" id="PS50956"/>
    </source>
</evidence>
<dbReference type="GO" id="GO:0043200">
    <property type="term" value="P:response to amino acid"/>
    <property type="evidence" value="ECO:0007669"/>
    <property type="project" value="TreeGrafter"/>
</dbReference>
<dbReference type="KEGG" id="haly:HYG82_07140"/>
<dbReference type="Proteomes" id="UP000509241">
    <property type="component" value="Chromosome"/>
</dbReference>
<dbReference type="RefSeq" id="WP_179260375.1">
    <property type="nucleotide sequence ID" value="NZ_CP058601.1"/>
</dbReference>
<feature type="domain" description="HTH asnC-type" evidence="4">
    <location>
        <begin position="1"/>
        <end position="62"/>
    </location>
</feature>
<dbReference type="Gene3D" id="1.10.10.10">
    <property type="entry name" value="Winged helix-like DNA-binding domain superfamily/Winged helix DNA-binding domain"/>
    <property type="match status" value="1"/>
</dbReference>
<dbReference type="PANTHER" id="PTHR30154">
    <property type="entry name" value="LEUCINE-RESPONSIVE REGULATORY PROTEIN"/>
    <property type="match status" value="1"/>
</dbReference>
<name>A0A7D5KQS3_9EURY</name>
<dbReference type="PANTHER" id="PTHR30154:SF34">
    <property type="entry name" value="TRANSCRIPTIONAL REGULATOR AZLB"/>
    <property type="match status" value="1"/>
</dbReference>
<proteinExistence type="predicted"/>
<evidence type="ECO:0000256" key="3">
    <source>
        <dbReference type="ARBA" id="ARBA00023163"/>
    </source>
</evidence>
<dbReference type="SUPFAM" id="SSF46785">
    <property type="entry name" value="Winged helix' DNA-binding domain"/>
    <property type="match status" value="1"/>
</dbReference>
<dbReference type="Pfam" id="PF01037">
    <property type="entry name" value="AsnC_trans_reg"/>
    <property type="match status" value="1"/>
</dbReference>
<keyword evidence="6" id="KW-1185">Reference proteome</keyword>
<dbReference type="CDD" id="cd00090">
    <property type="entry name" value="HTH_ARSR"/>
    <property type="match status" value="1"/>
</dbReference>
<dbReference type="InterPro" id="IPR011991">
    <property type="entry name" value="ArsR-like_HTH"/>
</dbReference>
<keyword evidence="3" id="KW-0804">Transcription</keyword>
<dbReference type="PROSITE" id="PS50956">
    <property type="entry name" value="HTH_ASNC_2"/>
    <property type="match status" value="1"/>
</dbReference>
<dbReference type="OrthoDB" id="183514at2157"/>
<dbReference type="Pfam" id="PF13412">
    <property type="entry name" value="HTH_24"/>
    <property type="match status" value="1"/>
</dbReference>
<dbReference type="Gene3D" id="3.30.70.920">
    <property type="match status" value="1"/>
</dbReference>
<dbReference type="InterPro" id="IPR019888">
    <property type="entry name" value="Tscrpt_reg_AsnC-like"/>
</dbReference>
<evidence type="ECO:0000313" key="5">
    <source>
        <dbReference type="EMBL" id="QLG48637.1"/>
    </source>
</evidence>
<dbReference type="EMBL" id="CP058601">
    <property type="protein sequence ID" value="QLG48637.1"/>
    <property type="molecule type" value="Genomic_DNA"/>
</dbReference>
<reference evidence="5 6" key="1">
    <citation type="submission" date="2020-07" db="EMBL/GenBank/DDBJ databases">
        <authorList>
            <person name="Cui H."/>
        </authorList>
    </citation>
    <scope>NUCLEOTIDE SEQUENCE [LARGE SCALE GENOMIC DNA]</scope>
    <source>
        <strain evidence="5 6">YPL8</strain>
    </source>
</reference>
<evidence type="ECO:0000313" key="6">
    <source>
        <dbReference type="Proteomes" id="UP000509241"/>
    </source>
</evidence>
<dbReference type="GO" id="GO:0005829">
    <property type="term" value="C:cytosol"/>
    <property type="evidence" value="ECO:0007669"/>
    <property type="project" value="TreeGrafter"/>
</dbReference>
<organism evidence="5 6">
    <name type="scientific">Natrinema halophilum</name>
    <dbReference type="NCBI Taxonomy" id="1699371"/>
    <lineage>
        <taxon>Archaea</taxon>
        <taxon>Methanobacteriati</taxon>
        <taxon>Methanobacteriota</taxon>
        <taxon>Stenosarchaea group</taxon>
        <taxon>Halobacteria</taxon>
        <taxon>Halobacteriales</taxon>
        <taxon>Natrialbaceae</taxon>
        <taxon>Natrinema</taxon>
    </lineage>
</organism>
<dbReference type="AlphaFoldDB" id="A0A7D5KQS3"/>
<evidence type="ECO:0000256" key="2">
    <source>
        <dbReference type="ARBA" id="ARBA00023125"/>
    </source>
</evidence>
<dbReference type="SMART" id="SM00344">
    <property type="entry name" value="HTH_ASNC"/>
    <property type="match status" value="1"/>
</dbReference>
<sequence>MDKKDIRILSTIAKIGTANADEIGEETEIPKSTVHYRLNQLRESGIVENDIYDIDFENVGLSITIISEIWATFEEGYHEIVGEELAAVEGVNQVYFTMGDTDFVVIAHLTDREMVEKLIEGYESIDQINRTSSKFVISTVKNEKNTLNDYEVDALIDALAA</sequence>